<dbReference type="InterPro" id="IPR043760">
    <property type="entry name" value="PycTM_dom"/>
</dbReference>
<evidence type="ECO:0000256" key="2">
    <source>
        <dbReference type="ARBA" id="ARBA00022475"/>
    </source>
</evidence>
<evidence type="ECO:0000256" key="4">
    <source>
        <dbReference type="ARBA" id="ARBA00022741"/>
    </source>
</evidence>
<evidence type="ECO:0000259" key="9">
    <source>
        <dbReference type="Pfam" id="PF18967"/>
    </source>
</evidence>
<feature type="domain" description="Pycsar effector protein" evidence="9">
    <location>
        <begin position="2"/>
        <end position="151"/>
    </location>
</feature>
<keyword evidence="6" id="KW-0051">Antiviral defense</keyword>
<keyword evidence="2" id="KW-1003">Cell membrane</keyword>
<keyword evidence="5 8" id="KW-1133">Transmembrane helix</keyword>
<comment type="subcellular location">
    <subcellularLocation>
        <location evidence="1">Cell membrane</location>
    </subcellularLocation>
</comment>
<name>A0ABR9MUC5_9MICO</name>
<gene>
    <name evidence="10" type="ORF">IHE71_04565</name>
</gene>
<feature type="transmembrane region" description="Helical" evidence="8">
    <location>
        <begin position="134"/>
        <end position="151"/>
    </location>
</feature>
<keyword evidence="3 8" id="KW-0812">Transmembrane</keyword>
<evidence type="ECO:0000256" key="8">
    <source>
        <dbReference type="SAM" id="Phobius"/>
    </source>
</evidence>
<proteinExistence type="predicted"/>
<dbReference type="Proteomes" id="UP000625527">
    <property type="component" value="Unassembled WGS sequence"/>
</dbReference>
<dbReference type="RefSeq" id="WP_192861555.1">
    <property type="nucleotide sequence ID" value="NZ_JADAQT010000055.1"/>
</dbReference>
<reference evidence="10 11" key="1">
    <citation type="submission" date="2020-10" db="EMBL/GenBank/DDBJ databases">
        <title>Myceligenerans pegani sp. nov., an endophytic actinomycete isolated from Peganum harmala L. in Xinjiang, China.</title>
        <authorList>
            <person name="Xin L."/>
        </authorList>
    </citation>
    <scope>NUCLEOTIDE SEQUENCE [LARGE SCALE GENOMIC DNA]</scope>
    <source>
        <strain evidence="10 11">TRM65318</strain>
    </source>
</reference>
<feature type="transmembrane region" description="Helical" evidence="8">
    <location>
        <begin position="16"/>
        <end position="35"/>
    </location>
</feature>
<protein>
    <recommendedName>
        <fullName evidence="9">Pycsar effector protein domain-containing protein</fullName>
    </recommendedName>
</protein>
<dbReference type="Pfam" id="PF18967">
    <property type="entry name" value="PycTM"/>
    <property type="match status" value="1"/>
</dbReference>
<organism evidence="10 11">
    <name type="scientific">Myceligenerans pegani</name>
    <dbReference type="NCBI Taxonomy" id="2776917"/>
    <lineage>
        <taxon>Bacteria</taxon>
        <taxon>Bacillati</taxon>
        <taxon>Actinomycetota</taxon>
        <taxon>Actinomycetes</taxon>
        <taxon>Micrococcales</taxon>
        <taxon>Promicromonosporaceae</taxon>
        <taxon>Myceligenerans</taxon>
    </lineage>
</organism>
<evidence type="ECO:0000313" key="11">
    <source>
        <dbReference type="Proteomes" id="UP000625527"/>
    </source>
</evidence>
<evidence type="ECO:0000313" key="10">
    <source>
        <dbReference type="EMBL" id="MBE1874985.1"/>
    </source>
</evidence>
<keyword evidence="11" id="KW-1185">Reference proteome</keyword>
<evidence type="ECO:0000256" key="6">
    <source>
        <dbReference type="ARBA" id="ARBA00023118"/>
    </source>
</evidence>
<dbReference type="EMBL" id="JADAQT010000055">
    <property type="protein sequence ID" value="MBE1874985.1"/>
    <property type="molecule type" value="Genomic_DNA"/>
</dbReference>
<keyword evidence="4" id="KW-0547">Nucleotide-binding</keyword>
<sequence>MLQEAREEVLSADQKASVILAVLGIGSGIVLSGVVEGAWQPSGLQPWAQYVWWGGMGLGALAAYFAGSALWPRYRRADVADGIRYWGHVAAFDSLPELEAALDRSKISLRQRTRHQLWRLSHVVARKYLHVRRSMAAAAVAGALAAVAVLLG</sequence>
<evidence type="ECO:0000256" key="5">
    <source>
        <dbReference type="ARBA" id="ARBA00022989"/>
    </source>
</evidence>
<accession>A0ABR9MUC5</accession>
<evidence type="ECO:0000256" key="7">
    <source>
        <dbReference type="ARBA" id="ARBA00023136"/>
    </source>
</evidence>
<comment type="caution">
    <text evidence="10">The sequence shown here is derived from an EMBL/GenBank/DDBJ whole genome shotgun (WGS) entry which is preliminary data.</text>
</comment>
<evidence type="ECO:0000256" key="1">
    <source>
        <dbReference type="ARBA" id="ARBA00004236"/>
    </source>
</evidence>
<feature type="transmembrane region" description="Helical" evidence="8">
    <location>
        <begin position="47"/>
        <end position="66"/>
    </location>
</feature>
<keyword evidence="7 8" id="KW-0472">Membrane</keyword>
<evidence type="ECO:0000256" key="3">
    <source>
        <dbReference type="ARBA" id="ARBA00022692"/>
    </source>
</evidence>